<keyword evidence="9" id="KW-1185">Reference proteome</keyword>
<feature type="transmembrane region" description="Helical" evidence="7">
    <location>
        <begin position="196"/>
        <end position="216"/>
    </location>
</feature>
<proteinExistence type="predicted"/>
<organism evidence="9 10">
    <name type="scientific">Acanthaster planci</name>
    <name type="common">Crown-of-thorns starfish</name>
    <dbReference type="NCBI Taxonomy" id="133434"/>
    <lineage>
        <taxon>Eukaryota</taxon>
        <taxon>Metazoa</taxon>
        <taxon>Echinodermata</taxon>
        <taxon>Eleutherozoa</taxon>
        <taxon>Asterozoa</taxon>
        <taxon>Asteroidea</taxon>
        <taxon>Valvatacea</taxon>
        <taxon>Valvatida</taxon>
        <taxon>Acanthasteridae</taxon>
        <taxon>Acanthaster</taxon>
    </lineage>
</organism>
<dbReference type="OrthoDB" id="29460at2759"/>
<dbReference type="InterPro" id="IPR018939">
    <property type="entry name" value="Autophagy-rel_prot_27"/>
</dbReference>
<dbReference type="GO" id="GO:0005802">
    <property type="term" value="C:trans-Golgi network"/>
    <property type="evidence" value="ECO:0007669"/>
    <property type="project" value="TreeGrafter"/>
</dbReference>
<evidence type="ECO:0000256" key="4">
    <source>
        <dbReference type="ARBA" id="ARBA00022927"/>
    </source>
</evidence>
<dbReference type="GeneID" id="110973210"/>
<evidence type="ECO:0000256" key="6">
    <source>
        <dbReference type="ARBA" id="ARBA00023136"/>
    </source>
</evidence>
<evidence type="ECO:0000256" key="2">
    <source>
        <dbReference type="ARBA" id="ARBA00022692"/>
    </source>
</evidence>
<evidence type="ECO:0000256" key="1">
    <source>
        <dbReference type="ARBA" id="ARBA00004472"/>
    </source>
</evidence>
<evidence type="ECO:0000256" key="5">
    <source>
        <dbReference type="ARBA" id="ARBA00022989"/>
    </source>
</evidence>
<dbReference type="PANTHER" id="PTHR15071:SF0">
    <property type="entry name" value="MANNOSE 6-PHOSPHATE RECEPTOR-LIKE PROTEIN 1"/>
    <property type="match status" value="1"/>
</dbReference>
<dbReference type="InterPro" id="IPR009011">
    <property type="entry name" value="Man6P_isomerase_rcpt-bd_dom_sf"/>
</dbReference>
<protein>
    <submittedName>
        <fullName evidence="10">Uncharacterized protein LOC110973210 isoform X2</fullName>
    </submittedName>
</protein>
<dbReference type="OMA" id="WTINAGW"/>
<dbReference type="Gene3D" id="2.70.130.10">
    <property type="entry name" value="Mannose-6-phosphate receptor binding domain"/>
    <property type="match status" value="1"/>
</dbReference>
<dbReference type="GO" id="GO:0000139">
    <property type="term" value="C:Golgi membrane"/>
    <property type="evidence" value="ECO:0007669"/>
    <property type="project" value="UniProtKB-SubCell"/>
</dbReference>
<name>A0A8B7XHG9_ACAPL</name>
<dbReference type="PANTHER" id="PTHR15071">
    <property type="entry name" value="MANNOSE-6-PHOSPHATE RECEPTOR FAMILY MEMBER"/>
    <property type="match status" value="1"/>
</dbReference>
<dbReference type="AlphaFoldDB" id="A0A8B7XHG9"/>
<gene>
    <name evidence="10" type="primary">LOC110973210</name>
</gene>
<dbReference type="SUPFAM" id="SSF50911">
    <property type="entry name" value="Mannose 6-phosphate receptor domain"/>
    <property type="match status" value="1"/>
</dbReference>
<accession>A0A8B7XHG9</accession>
<evidence type="ECO:0000313" key="10">
    <source>
        <dbReference type="RefSeq" id="XP_022079552.1"/>
    </source>
</evidence>
<evidence type="ECO:0000256" key="3">
    <source>
        <dbReference type="ARBA" id="ARBA00022729"/>
    </source>
</evidence>
<feature type="chain" id="PRO_5034942626" evidence="8">
    <location>
        <begin position="31"/>
        <end position="261"/>
    </location>
</feature>
<comment type="subcellular location">
    <subcellularLocation>
        <location evidence="1">Preautophagosomal structure membrane</location>
        <topology evidence="1">Single-pass type I membrane protein</topology>
    </subcellularLocation>
</comment>
<keyword evidence="4" id="KW-0813">Transport</keyword>
<sequence>MRSFTETPWHSQSHLLLVIACLSLLGNALGALSSCEKVDDCSCRIKGSGGKSDQEINIRSLGYSDKTKAPRFGFKLYKAPWEYAYNPCYPWSDGTPNCKSVIVCQRSYNKHDETFDVGDVTASWTNDATNYYVEYKHGEKTSIFTLKCDATAKIPTLSFLSQIENKYKFILTSECCCPGTCHTPTPTPTPPSRGSISVGSVICIVAAVLIVVYLIGGMFLMKFVKHAEGLEVIPNKDIWVNLPGYIKDGFLFVVTCGKHSA</sequence>
<evidence type="ECO:0000313" key="9">
    <source>
        <dbReference type="Proteomes" id="UP000694845"/>
    </source>
</evidence>
<dbReference type="Proteomes" id="UP000694845">
    <property type="component" value="Unplaced"/>
</dbReference>
<dbReference type="Pfam" id="PF09451">
    <property type="entry name" value="ATG27"/>
    <property type="match status" value="1"/>
</dbReference>
<keyword evidence="3 8" id="KW-0732">Signal</keyword>
<evidence type="ECO:0000256" key="8">
    <source>
        <dbReference type="SAM" id="SignalP"/>
    </source>
</evidence>
<dbReference type="RefSeq" id="XP_022079552.1">
    <property type="nucleotide sequence ID" value="XM_022223860.1"/>
</dbReference>
<feature type="signal peptide" evidence="8">
    <location>
        <begin position="1"/>
        <end position="30"/>
    </location>
</feature>
<keyword evidence="2 7" id="KW-0812">Transmembrane</keyword>
<reference evidence="10" key="1">
    <citation type="submission" date="2025-08" db="UniProtKB">
        <authorList>
            <consortium name="RefSeq"/>
        </authorList>
    </citation>
    <scope>IDENTIFICATION</scope>
</reference>
<keyword evidence="6 7" id="KW-0472">Membrane</keyword>
<keyword evidence="4" id="KW-0653">Protein transport</keyword>
<evidence type="ECO:0000256" key="7">
    <source>
        <dbReference type="SAM" id="Phobius"/>
    </source>
</evidence>
<keyword evidence="5 7" id="KW-1133">Transmembrane helix</keyword>
<dbReference type="PROSITE" id="PS51257">
    <property type="entry name" value="PROKAR_LIPOPROTEIN"/>
    <property type="match status" value="1"/>
</dbReference>